<dbReference type="AlphaFoldDB" id="A0A418SK62"/>
<organism evidence="1 2">
    <name type="scientific">Pseudooceanicola algae</name>
    <dbReference type="NCBI Taxonomy" id="1537215"/>
    <lineage>
        <taxon>Bacteria</taxon>
        <taxon>Pseudomonadati</taxon>
        <taxon>Pseudomonadota</taxon>
        <taxon>Alphaproteobacteria</taxon>
        <taxon>Rhodobacterales</taxon>
        <taxon>Paracoccaceae</taxon>
        <taxon>Pseudooceanicola</taxon>
    </lineage>
</organism>
<dbReference type="EMBL" id="CP060436">
    <property type="protein sequence ID" value="QPM89155.1"/>
    <property type="molecule type" value="Genomic_DNA"/>
</dbReference>
<sequence>MTSAIASSNIARQAFRFMELRPLQSFGENSDQARAAEEQYPNALDMVLEAYDWSFARRLLKPAMVQPVATLAVDPDLPFAYDLPVDLLTIRKIYGAETGRWRLDERLLRTDFAGPLVRGTVRKTNENQLPATVRTVIACQLAVLLSSQFVSSRTKRVEIDDNLLRVFQQAKDNDLLTASAARLDGLDPSVSSDWVGQVLS</sequence>
<protein>
    <submittedName>
        <fullName evidence="1">Uncharacterized protein</fullName>
    </submittedName>
</protein>
<evidence type="ECO:0000313" key="2">
    <source>
        <dbReference type="Proteomes" id="UP000283786"/>
    </source>
</evidence>
<gene>
    <name evidence="1" type="ORF">PSAL_003660</name>
</gene>
<dbReference type="OrthoDB" id="7860263at2"/>
<name>A0A418SK62_9RHOB</name>
<proteinExistence type="predicted"/>
<dbReference type="KEGG" id="palw:PSAL_003660"/>
<keyword evidence="2" id="KW-1185">Reference proteome</keyword>
<dbReference type="RefSeq" id="WP_119837939.1">
    <property type="nucleotide sequence ID" value="NZ_CP060436.1"/>
</dbReference>
<evidence type="ECO:0000313" key="1">
    <source>
        <dbReference type="EMBL" id="QPM89155.1"/>
    </source>
</evidence>
<dbReference type="Proteomes" id="UP000283786">
    <property type="component" value="Chromosome"/>
</dbReference>
<accession>A0A418SK62</accession>
<reference evidence="1 2" key="1">
    <citation type="submission" date="2020-08" db="EMBL/GenBank/DDBJ databases">
        <title>Genome sequence of Rhodobacteraceae bacterium Lw-13e.</title>
        <authorList>
            <person name="Poehlein A."/>
            <person name="Wolter L."/>
            <person name="Daniel R."/>
            <person name="Brinkhoff T."/>
        </authorList>
    </citation>
    <scope>NUCLEOTIDE SEQUENCE [LARGE SCALE GENOMIC DNA]</scope>
    <source>
        <strain evidence="1 2">Lw-13e</strain>
    </source>
</reference>